<organism evidence="1 2">
    <name type="scientific">Endocarpon pusillum</name>
    <dbReference type="NCBI Taxonomy" id="364733"/>
    <lineage>
        <taxon>Eukaryota</taxon>
        <taxon>Fungi</taxon>
        <taxon>Dikarya</taxon>
        <taxon>Ascomycota</taxon>
        <taxon>Pezizomycotina</taxon>
        <taxon>Eurotiomycetes</taxon>
        <taxon>Chaetothyriomycetidae</taxon>
        <taxon>Verrucariales</taxon>
        <taxon>Verrucariaceae</taxon>
        <taxon>Endocarpon</taxon>
    </lineage>
</organism>
<proteinExistence type="predicted"/>
<evidence type="ECO:0000313" key="1">
    <source>
        <dbReference type="EMBL" id="KAF7513165.1"/>
    </source>
</evidence>
<name>A0A8H7APP4_9EURO</name>
<gene>
    <name evidence="1" type="ORF">GJ744_010561</name>
</gene>
<dbReference type="OrthoDB" id="2013972at2759"/>
<keyword evidence="2" id="KW-1185">Reference proteome</keyword>
<dbReference type="AlphaFoldDB" id="A0A8H7APP4"/>
<reference evidence="1" key="1">
    <citation type="submission" date="2020-02" db="EMBL/GenBank/DDBJ databases">
        <authorList>
            <person name="Palmer J.M."/>
        </authorList>
    </citation>
    <scope>NUCLEOTIDE SEQUENCE</scope>
    <source>
        <strain evidence="1">EPUS1.4</strain>
        <tissue evidence="1">Thallus</tissue>
    </source>
</reference>
<evidence type="ECO:0000313" key="2">
    <source>
        <dbReference type="Proteomes" id="UP000606974"/>
    </source>
</evidence>
<sequence length="784" mass="88286">MTYDCRIAYSGLRKHTYPSNSIWISDALLAGTIQRFTYLHLRYGSAVPGPLEARRRATRRKNASLTATGRGGAPIELGALFGPCKKVDWWNAPNPSEMQAEVTDATSILPSWLTRSKPAPQSSVTFREQLAHEDFWTPRIPVTQPSAASFHDSLSECQSLQQIRELVQRSEMNLLQTPGHSRDILKYLLTSGRAISELQDFFLDRTLHPLGSGCFEEFCDWLAAKPHTEAQLQHYYVCVQKCLHVGLLSGREIQSLLNKLASAKVVSQGTIEKLGDIAAIQTWYWMMADTLNSCPIFGLNDLGEKCLQQWSFGIAEAPFTPCALDTFCKVQQYLATSDRFGFKVNTVRGLVRKWIDYTQASHQQRQPSMDRSQQETKVANLLVTVQPSVAAKSICQITEKLVRDALKGIRQPIALDIWMQTLLRFPRSLASVVLQQRPWRQGLAEDAVIGLSCRQAIAVRLWTVTRFATQQQEPGIMHEPGNTTQSLIRLFQRQLKPDQNLLAELLFTLQSLPLPSPSAVLRVVVARDTEGLQVGGSIDKLQADMIRMCQSRISVFKEDDLYKNAKINLRSYLRQLAERVNTDPEAFLRLAHDLIMKDKLSIKIITRILEHNPALGLSLAHAAGPTQTPSNWSKTTTPPLAPSVALHLVNSLARVFALSPVLSPRQSFRKVYWLYLYLHRFTWGFAIGPDLTRALWHAGVTRYKETGTSPEKVGWILSKVREVEGQEVADRLLWFGSGGVEGWEEWMVQSCGGVDREGWKRIVNSRISGTRMDGQRDVEKKESL</sequence>
<accession>A0A8H7APP4</accession>
<dbReference type="Proteomes" id="UP000606974">
    <property type="component" value="Unassembled WGS sequence"/>
</dbReference>
<protein>
    <submittedName>
        <fullName evidence="1">Uncharacterized protein</fullName>
    </submittedName>
</protein>
<dbReference type="EMBL" id="JAACFV010000007">
    <property type="protein sequence ID" value="KAF7513165.1"/>
    <property type="molecule type" value="Genomic_DNA"/>
</dbReference>
<comment type="caution">
    <text evidence="1">The sequence shown here is derived from an EMBL/GenBank/DDBJ whole genome shotgun (WGS) entry which is preliminary data.</text>
</comment>